<dbReference type="Gene3D" id="3.90.550.10">
    <property type="entry name" value="Spore Coat Polysaccharide Biosynthesis Protein SpsA, Chain A"/>
    <property type="match status" value="1"/>
</dbReference>
<evidence type="ECO:0000256" key="7">
    <source>
        <dbReference type="ARBA" id="ARBA00022692"/>
    </source>
</evidence>
<keyword evidence="6" id="KW-0808">Transferase</keyword>
<evidence type="ECO:0000256" key="3">
    <source>
        <dbReference type="ARBA" id="ARBA00006739"/>
    </source>
</evidence>
<evidence type="ECO:0000256" key="5">
    <source>
        <dbReference type="ARBA" id="ARBA00022676"/>
    </source>
</evidence>
<comment type="catalytic activity">
    <reaction evidence="12">
        <text>a di-trans,poly-cis-dolichyl phosphate + UDP-alpha-D-glucose = a di-trans,poly-cis-dolichyl beta-D-glucosyl phosphate + UDP</text>
        <dbReference type="Rhea" id="RHEA:15401"/>
        <dbReference type="Rhea" id="RHEA-COMP:19498"/>
        <dbReference type="Rhea" id="RHEA-COMP:19502"/>
        <dbReference type="ChEBI" id="CHEBI:57525"/>
        <dbReference type="ChEBI" id="CHEBI:57683"/>
        <dbReference type="ChEBI" id="CHEBI:58223"/>
        <dbReference type="ChEBI" id="CHEBI:58885"/>
        <dbReference type="EC" id="2.4.1.117"/>
    </reaction>
    <physiologicalReaction direction="left-to-right" evidence="12">
        <dbReference type="Rhea" id="RHEA:15402"/>
    </physiologicalReaction>
</comment>
<evidence type="ECO:0000256" key="2">
    <source>
        <dbReference type="ARBA" id="ARBA00004922"/>
    </source>
</evidence>
<comment type="similarity">
    <text evidence="3">Belongs to the glycosyltransferase 2 family.</text>
</comment>
<evidence type="ECO:0000256" key="12">
    <source>
        <dbReference type="ARBA" id="ARBA00045097"/>
    </source>
</evidence>
<keyword evidence="8" id="KW-0256">Endoplasmic reticulum</keyword>
<dbReference type="InterPro" id="IPR029044">
    <property type="entry name" value="Nucleotide-diphossugar_trans"/>
</dbReference>
<dbReference type="EMBL" id="JACQCR010000044">
    <property type="protein sequence ID" value="MBI3631066.1"/>
    <property type="molecule type" value="Genomic_DNA"/>
</dbReference>
<gene>
    <name evidence="14" type="ORF">HY221_01905</name>
</gene>
<sequence length="246" mass="27719">MYLSWVIPAYNEEKLIEKTLREVDAFLRAKNFPDGYEIIVANSASGDHTAQIVEMLQAQIPGLRLLNVKNKGKGWAVKQGMLGAIGRIRLFADADNSVSPDQLEKFLPFVCAEPRGGECFDVVIGSIEIAGATIEEHAQWYRRMLGRLAKYVIRAVSGLWSIHDSQRGFKVFTARAADAIFSRQTIMGWGFDIEVLLIAQIHGFRIREVPVRWINAPDSKVRLGAYLTTFGELLRIKRNHVTGVYR</sequence>
<evidence type="ECO:0000256" key="4">
    <source>
        <dbReference type="ARBA" id="ARBA00012583"/>
    </source>
</evidence>
<keyword evidence="10" id="KW-1133">Transmembrane helix</keyword>
<proteinExistence type="inferred from homology"/>
<name>A0A932QYA6_9BACT</name>
<dbReference type="GO" id="GO:0004581">
    <property type="term" value="F:dolichyl-phosphate beta-glucosyltransferase activity"/>
    <property type="evidence" value="ECO:0007669"/>
    <property type="project" value="UniProtKB-EC"/>
</dbReference>
<dbReference type="InterPro" id="IPR001173">
    <property type="entry name" value="Glyco_trans_2-like"/>
</dbReference>
<reference evidence="14" key="1">
    <citation type="submission" date="2020-07" db="EMBL/GenBank/DDBJ databases">
        <title>Huge and variable diversity of episymbiotic CPR bacteria and DPANN archaea in groundwater ecosystems.</title>
        <authorList>
            <person name="He C.Y."/>
            <person name="Keren R."/>
            <person name="Whittaker M."/>
            <person name="Farag I.F."/>
            <person name="Doudna J."/>
            <person name="Cate J.H.D."/>
            <person name="Banfield J.F."/>
        </authorList>
    </citation>
    <scope>NUCLEOTIDE SEQUENCE</scope>
    <source>
        <strain evidence="14">NC_groundwater_973_Pr1_S-0.2um_54_13</strain>
    </source>
</reference>
<comment type="subcellular location">
    <subcellularLocation>
        <location evidence="1">Endoplasmic reticulum membrane</location>
        <topology evidence="1">Single-pass membrane protein</topology>
    </subcellularLocation>
</comment>
<evidence type="ECO:0000259" key="13">
    <source>
        <dbReference type="Pfam" id="PF00535"/>
    </source>
</evidence>
<comment type="pathway">
    <text evidence="2">Protein modification; protein glycosylation.</text>
</comment>
<organism evidence="14 15">
    <name type="scientific">Candidatus Sungiibacteriota bacterium</name>
    <dbReference type="NCBI Taxonomy" id="2750080"/>
    <lineage>
        <taxon>Bacteria</taxon>
        <taxon>Candidatus Sungiibacteriota</taxon>
    </lineage>
</organism>
<dbReference type="Proteomes" id="UP000753196">
    <property type="component" value="Unassembled WGS sequence"/>
</dbReference>
<evidence type="ECO:0000256" key="9">
    <source>
        <dbReference type="ARBA" id="ARBA00022968"/>
    </source>
</evidence>
<evidence type="ECO:0000256" key="6">
    <source>
        <dbReference type="ARBA" id="ARBA00022679"/>
    </source>
</evidence>
<accession>A0A932QYA6</accession>
<dbReference type="InterPro" id="IPR035518">
    <property type="entry name" value="DPG_synthase"/>
</dbReference>
<dbReference type="SUPFAM" id="SSF53448">
    <property type="entry name" value="Nucleotide-diphospho-sugar transferases"/>
    <property type="match status" value="1"/>
</dbReference>
<dbReference type="GO" id="GO:0006487">
    <property type="term" value="P:protein N-linked glycosylation"/>
    <property type="evidence" value="ECO:0007669"/>
    <property type="project" value="TreeGrafter"/>
</dbReference>
<dbReference type="EC" id="2.4.1.117" evidence="4"/>
<keyword evidence="11" id="KW-0472">Membrane</keyword>
<dbReference type="PANTHER" id="PTHR10859:SF91">
    <property type="entry name" value="DOLICHYL-PHOSPHATE BETA-GLUCOSYLTRANSFERASE"/>
    <property type="match status" value="1"/>
</dbReference>
<evidence type="ECO:0000313" key="14">
    <source>
        <dbReference type="EMBL" id="MBI3631066.1"/>
    </source>
</evidence>
<comment type="caution">
    <text evidence="14">The sequence shown here is derived from an EMBL/GenBank/DDBJ whole genome shotgun (WGS) entry which is preliminary data.</text>
</comment>
<dbReference type="AlphaFoldDB" id="A0A932QYA6"/>
<evidence type="ECO:0000256" key="10">
    <source>
        <dbReference type="ARBA" id="ARBA00022989"/>
    </source>
</evidence>
<keyword evidence="9" id="KW-0735">Signal-anchor</keyword>
<dbReference type="PANTHER" id="PTHR10859">
    <property type="entry name" value="GLYCOSYL TRANSFERASE"/>
    <property type="match status" value="1"/>
</dbReference>
<keyword evidence="7" id="KW-0812">Transmembrane</keyword>
<dbReference type="Pfam" id="PF00535">
    <property type="entry name" value="Glycos_transf_2"/>
    <property type="match status" value="1"/>
</dbReference>
<evidence type="ECO:0000313" key="15">
    <source>
        <dbReference type="Proteomes" id="UP000753196"/>
    </source>
</evidence>
<evidence type="ECO:0000256" key="8">
    <source>
        <dbReference type="ARBA" id="ARBA00022824"/>
    </source>
</evidence>
<evidence type="ECO:0000256" key="1">
    <source>
        <dbReference type="ARBA" id="ARBA00004389"/>
    </source>
</evidence>
<keyword evidence="5" id="KW-0328">Glycosyltransferase</keyword>
<feature type="domain" description="Glycosyltransferase 2-like" evidence="13">
    <location>
        <begin position="4"/>
        <end position="165"/>
    </location>
</feature>
<evidence type="ECO:0000256" key="11">
    <source>
        <dbReference type="ARBA" id="ARBA00023136"/>
    </source>
</evidence>
<protein>
    <recommendedName>
        <fullName evidence="4">dolichyl-phosphate beta-glucosyltransferase</fullName>
        <ecNumber evidence="4">2.4.1.117</ecNumber>
    </recommendedName>
</protein>
<dbReference type="CDD" id="cd04188">
    <property type="entry name" value="DPG_synthase"/>
    <property type="match status" value="1"/>
</dbReference>